<sequence length="39" mass="4758">MKHTIIEITKFDKNQSRMYKIDFLKTQNTIMFIIINILL</sequence>
<geneLocation type="plasmid" evidence="1 2">
    <name>lp38</name>
</geneLocation>
<dbReference type="AlphaFoldDB" id="G0ITZ6"/>
<dbReference type="Proteomes" id="UP000005216">
    <property type="component" value="Plasmid lp38"/>
</dbReference>
<evidence type="ECO:0000313" key="1">
    <source>
        <dbReference type="EMBL" id="AEL70600.1"/>
    </source>
</evidence>
<proteinExistence type="predicted"/>
<dbReference type="KEGG" id="bafz:BafPKo_J0019"/>
<protein>
    <submittedName>
        <fullName evidence="1">Uncharacterized protein</fullName>
    </submittedName>
</protein>
<reference evidence="1 2" key="1">
    <citation type="journal article" date="2011" name="J. Bacteriol.">
        <title>Whole-genome sequences of two Borrelia afzelii and two Borrelia garinii Lyme disease agent isolates.</title>
        <authorList>
            <person name="Casjens S.R."/>
            <person name="Mongodin E.F."/>
            <person name="Qiu W.-G."/>
            <person name="Dunn J.J."/>
            <person name="Luft B.J."/>
            <person name="Fraser-Liggett C.M."/>
            <person name="Schutzer S.E."/>
        </authorList>
    </citation>
    <scope>NUCLEOTIDE SEQUENCE [LARGE SCALE GENOMIC DNA]</scope>
    <source>
        <strain evidence="1 2">PKo</strain>
    </source>
</reference>
<accession>G0ITZ6</accession>
<dbReference type="EMBL" id="CP002949">
    <property type="protein sequence ID" value="AEL70600.1"/>
    <property type="molecule type" value="Genomic_DNA"/>
</dbReference>
<keyword evidence="2" id="KW-1185">Reference proteome</keyword>
<organism evidence="1 2">
    <name type="scientific">Borreliella afzelii (strain PKo)</name>
    <name type="common">Borrelia afzelii</name>
    <dbReference type="NCBI Taxonomy" id="390236"/>
    <lineage>
        <taxon>Bacteria</taxon>
        <taxon>Pseudomonadati</taxon>
        <taxon>Spirochaetota</taxon>
        <taxon>Spirochaetia</taxon>
        <taxon>Spirochaetales</taxon>
        <taxon>Borreliaceae</taxon>
        <taxon>Borreliella</taxon>
    </lineage>
</organism>
<name>G0ITZ6_BORAP</name>
<keyword evidence="1" id="KW-0614">Plasmid</keyword>
<evidence type="ECO:0000313" key="2">
    <source>
        <dbReference type="Proteomes" id="UP000005216"/>
    </source>
</evidence>
<gene>
    <name evidence="1" type="ordered locus">BafPKo_J0019</name>
</gene>
<dbReference type="HOGENOM" id="CLU_3305647_0_0_12"/>
<dbReference type="PATRIC" id="fig|390236.22.peg.1388"/>